<dbReference type="GO" id="GO:0005615">
    <property type="term" value="C:extracellular space"/>
    <property type="evidence" value="ECO:0007669"/>
    <property type="project" value="TreeGrafter"/>
</dbReference>
<reference evidence="1" key="1">
    <citation type="submission" date="2020-08" db="EMBL/GenBank/DDBJ databases">
        <title>Multicomponent nature underlies the extraordinary mechanical properties of spider dragline silk.</title>
        <authorList>
            <person name="Kono N."/>
            <person name="Nakamura H."/>
            <person name="Mori M."/>
            <person name="Yoshida Y."/>
            <person name="Ohtoshi R."/>
            <person name="Malay A.D."/>
            <person name="Moran D.A.P."/>
            <person name="Tomita M."/>
            <person name="Numata K."/>
            <person name="Arakawa K."/>
        </authorList>
    </citation>
    <scope>NUCLEOTIDE SEQUENCE</scope>
</reference>
<dbReference type="OrthoDB" id="6287170at2759"/>
<gene>
    <name evidence="1" type="primary">NCL1_19582</name>
    <name evidence="1" type="ORF">NPIL_66481</name>
</gene>
<comment type="caution">
    <text evidence="1">The sequence shown here is derived from an EMBL/GenBank/DDBJ whole genome shotgun (WGS) entry which is preliminary data.</text>
</comment>
<name>A0A8X6UCF4_NEPPI</name>
<evidence type="ECO:0000313" key="2">
    <source>
        <dbReference type="Proteomes" id="UP000887013"/>
    </source>
</evidence>
<accession>A0A8X6UCF4</accession>
<dbReference type="Proteomes" id="UP000887013">
    <property type="component" value="Unassembled WGS sequence"/>
</dbReference>
<proteinExistence type="predicted"/>
<protein>
    <submittedName>
        <fullName evidence="1">Uncharacterized protein</fullName>
    </submittedName>
</protein>
<dbReference type="PANTHER" id="PTHR39075">
    <property type="entry name" value="FI19908P1"/>
    <property type="match status" value="1"/>
</dbReference>
<dbReference type="AlphaFoldDB" id="A0A8X6UCF4"/>
<organism evidence="1 2">
    <name type="scientific">Nephila pilipes</name>
    <name type="common">Giant wood spider</name>
    <name type="synonym">Nephila maculata</name>
    <dbReference type="NCBI Taxonomy" id="299642"/>
    <lineage>
        <taxon>Eukaryota</taxon>
        <taxon>Metazoa</taxon>
        <taxon>Ecdysozoa</taxon>
        <taxon>Arthropoda</taxon>
        <taxon>Chelicerata</taxon>
        <taxon>Arachnida</taxon>
        <taxon>Araneae</taxon>
        <taxon>Araneomorphae</taxon>
        <taxon>Entelegynae</taxon>
        <taxon>Araneoidea</taxon>
        <taxon>Nephilidae</taxon>
        <taxon>Nephila</taxon>
    </lineage>
</organism>
<dbReference type="PANTHER" id="PTHR39075:SF1">
    <property type="entry name" value="FI19908P1"/>
    <property type="match status" value="1"/>
</dbReference>
<evidence type="ECO:0000313" key="1">
    <source>
        <dbReference type="EMBL" id="GFT96372.1"/>
    </source>
</evidence>
<dbReference type="EMBL" id="BMAW01121919">
    <property type="protein sequence ID" value="GFT96372.1"/>
    <property type="molecule type" value="Genomic_DNA"/>
</dbReference>
<keyword evidence="2" id="KW-1185">Reference proteome</keyword>
<sequence length="373" mass="42142">MRRLKSTYTLLSGESSPSRQEVAAAYSNGGRPFQQFSWPQILSAESIPISSDVSDVSYFNSSTSHDEISQLQNVQNVLEHQHNLLKYDLWNNHEDIRSTEPTSLDISSTDSESCFGTISQFDDVVNPEPLQPCPIVTTYGSVTIMLRHMVRVDVSPEGAVYVQNFFGHSVAVISSSGEKSCIIHSNSRIYQDGQEVHLMTCQNRIAKICQRGIVFSSSSRSLAYLVDESGTKSTADRFLDLRGDYSFDVFYDQQEQFDYSLEKCYEMVRKTFHKSCQNGDDIWIIGGTQIKQDRYGNIEVSQDYRRRLITILPTISEVSVHTPYFSMTVGCYSKRYLTVQMDNRRITSGFCGLTVQNGSQKAGLDRNGKVVIF</sequence>